<dbReference type="CDD" id="cd07557">
    <property type="entry name" value="trimeric_dUTPase"/>
    <property type="match status" value="1"/>
</dbReference>
<evidence type="ECO:0000313" key="4">
    <source>
        <dbReference type="Proteomes" id="UP000034785"/>
    </source>
</evidence>
<dbReference type="InterPro" id="IPR033704">
    <property type="entry name" value="dUTPase_trimeric"/>
</dbReference>
<dbReference type="SUPFAM" id="SSF51283">
    <property type="entry name" value="dUTPase-like"/>
    <property type="match status" value="1"/>
</dbReference>
<dbReference type="NCBIfam" id="TIGR02274">
    <property type="entry name" value="dCTP_deam"/>
    <property type="match status" value="1"/>
</dbReference>
<accession>A0A0G1B7L6</accession>
<dbReference type="GO" id="GO:0008829">
    <property type="term" value="F:dCTP deaminase activity"/>
    <property type="evidence" value="ECO:0007669"/>
    <property type="project" value="InterPro"/>
</dbReference>
<sequence>MVETDNKRTHAPAYLKGLRQRPYDLVGHIPDWALRHYIGDGYIQIDPLAKNWEQLIKRDSDVIRPEDGVDPVTIDFRLGPNIKHYRPDGLDVIDTRHTSKEEIEEMMKHVVLKPDQPFVLNHRLFVLAATVERLVLPNDMIGHLYGKSSLARLGVVVHSTAPRFDPGWDGNPTLEIGAHLDGKDIIIYHSDPICAFSFERMMAPVDVGYKDKKNSSFNGSVVPEASNISQSAIGYRNVRRAK</sequence>
<evidence type="ECO:0000256" key="1">
    <source>
        <dbReference type="ARBA" id="ARBA00022801"/>
    </source>
</evidence>
<dbReference type="PANTHER" id="PTHR42680:SF3">
    <property type="entry name" value="DCTP DEAMINASE"/>
    <property type="match status" value="1"/>
</dbReference>
<keyword evidence="2" id="KW-0546">Nucleotide metabolism</keyword>
<dbReference type="AlphaFoldDB" id="A0A0G1B7L6"/>
<dbReference type="InterPro" id="IPR011962">
    <property type="entry name" value="dCTP_deaminase"/>
</dbReference>
<dbReference type="PANTHER" id="PTHR42680">
    <property type="entry name" value="DCTP DEAMINASE"/>
    <property type="match status" value="1"/>
</dbReference>
<proteinExistence type="predicted"/>
<dbReference type="Proteomes" id="UP000034785">
    <property type="component" value="Unassembled WGS sequence"/>
</dbReference>
<comment type="caution">
    <text evidence="3">The sequence shown here is derived from an EMBL/GenBank/DDBJ whole genome shotgun (WGS) entry which is preliminary data.</text>
</comment>
<name>A0A0G1B7L6_9BACT</name>
<dbReference type="Gene3D" id="2.70.40.10">
    <property type="match status" value="1"/>
</dbReference>
<dbReference type="EMBL" id="LCEJ01000061">
    <property type="protein sequence ID" value="KKS69204.1"/>
    <property type="molecule type" value="Genomic_DNA"/>
</dbReference>
<dbReference type="Pfam" id="PF22769">
    <property type="entry name" value="DCD"/>
    <property type="match status" value="1"/>
</dbReference>
<gene>
    <name evidence="3" type="ORF">UV41_C0061G0002</name>
</gene>
<keyword evidence="1" id="KW-0378">Hydrolase</keyword>
<organism evidence="3 4">
    <name type="scientific">Candidatus Daviesbacteria bacterium GW2011_GWA2_42_7</name>
    <dbReference type="NCBI Taxonomy" id="1618425"/>
    <lineage>
        <taxon>Bacteria</taxon>
        <taxon>Candidatus Daviesiibacteriota</taxon>
    </lineage>
</organism>
<dbReference type="GO" id="GO:0006229">
    <property type="term" value="P:dUTP biosynthetic process"/>
    <property type="evidence" value="ECO:0007669"/>
    <property type="project" value="InterPro"/>
</dbReference>
<dbReference type="InterPro" id="IPR036157">
    <property type="entry name" value="dUTPase-like_sf"/>
</dbReference>
<evidence type="ECO:0000256" key="2">
    <source>
        <dbReference type="ARBA" id="ARBA00023080"/>
    </source>
</evidence>
<protein>
    <submittedName>
        <fullName evidence="3">Deoxycytidine triphosphate deaminase</fullName>
    </submittedName>
</protein>
<reference evidence="3 4" key="1">
    <citation type="journal article" date="2015" name="Nature">
        <title>rRNA introns, odd ribosomes, and small enigmatic genomes across a large radiation of phyla.</title>
        <authorList>
            <person name="Brown C.T."/>
            <person name="Hug L.A."/>
            <person name="Thomas B.C."/>
            <person name="Sharon I."/>
            <person name="Castelle C.J."/>
            <person name="Singh A."/>
            <person name="Wilkins M.J."/>
            <person name="Williams K.H."/>
            <person name="Banfield J.F."/>
        </authorList>
    </citation>
    <scope>NUCLEOTIDE SEQUENCE [LARGE SCALE GENOMIC DNA]</scope>
</reference>
<evidence type="ECO:0000313" key="3">
    <source>
        <dbReference type="EMBL" id="KKS69204.1"/>
    </source>
</evidence>